<name>A0A2H1FY78_ZYMTR</name>
<dbReference type="Proteomes" id="UP000245764">
    <property type="component" value="Chromosome 2"/>
</dbReference>
<feature type="region of interest" description="Disordered" evidence="1">
    <location>
        <begin position="1"/>
        <end position="25"/>
    </location>
</feature>
<evidence type="ECO:0000313" key="4">
    <source>
        <dbReference type="Proteomes" id="UP000245764"/>
    </source>
</evidence>
<proteinExistence type="predicted"/>
<dbReference type="EMBL" id="LT854254">
    <property type="protein sequence ID" value="SMR46258.1"/>
    <property type="molecule type" value="Genomic_DNA"/>
</dbReference>
<feature type="transmembrane region" description="Helical" evidence="2">
    <location>
        <begin position="104"/>
        <end position="122"/>
    </location>
</feature>
<evidence type="ECO:0000313" key="3">
    <source>
        <dbReference type="EMBL" id="SMR46258.1"/>
    </source>
</evidence>
<gene>
    <name evidence="3" type="ORF">ZT1E4_G2876</name>
</gene>
<feature type="transmembrane region" description="Helical" evidence="2">
    <location>
        <begin position="41"/>
        <end position="60"/>
    </location>
</feature>
<feature type="transmembrane region" description="Helical" evidence="2">
    <location>
        <begin position="182"/>
        <end position="203"/>
    </location>
</feature>
<keyword evidence="2" id="KW-0472">Membrane</keyword>
<sequence length="267" mass="29922">MFSSALRSSPSAQPRSSHNSPALSRGDLTGLSSGKIIIDQLVATYSLAMVIVAMFGYPLGDDPLSAAQRLDITQFAVVWVGQVSIFCLYLVLPPFDLSSVVRKVCFTLVALLFAGLTLYPAIGGTTFPRDDDDDWNSWSRNWFWTWLIYPMIVINPLSQLLGLIALYLQVKILKPRRPPGSLSINGLLTQTFVFFVVGVSMIFRVKVPAQRPLRLLEWLLLWYAMVGFATLNSLIFAFSQGALWWHARRQFVEAEVSECEALLQQIE</sequence>
<reference evidence="4" key="1">
    <citation type="submission" date="2017-05" db="EMBL/GenBank/DDBJ databases">
        <authorList>
            <person name="Song R."/>
            <person name="Chenine A.L."/>
            <person name="Ruprecht R.M."/>
        </authorList>
    </citation>
    <scope>NUCLEOTIDE SEQUENCE [LARGE SCALE GENOMIC DNA]</scope>
</reference>
<dbReference type="AlphaFoldDB" id="A0A2H1FY78"/>
<keyword evidence="2" id="KW-1133">Transmembrane helix</keyword>
<accession>A0A2H1FY78</accession>
<organism evidence="3 4">
    <name type="scientific">Zymoseptoria tritici ST99CH_1E4</name>
    <dbReference type="NCBI Taxonomy" id="1276532"/>
    <lineage>
        <taxon>Eukaryota</taxon>
        <taxon>Fungi</taxon>
        <taxon>Dikarya</taxon>
        <taxon>Ascomycota</taxon>
        <taxon>Pezizomycotina</taxon>
        <taxon>Dothideomycetes</taxon>
        <taxon>Dothideomycetidae</taxon>
        <taxon>Mycosphaerellales</taxon>
        <taxon>Mycosphaerellaceae</taxon>
        <taxon>Zymoseptoria</taxon>
    </lineage>
</organism>
<protein>
    <submittedName>
        <fullName evidence="3">Uncharacterized protein</fullName>
    </submittedName>
</protein>
<evidence type="ECO:0000256" key="2">
    <source>
        <dbReference type="SAM" id="Phobius"/>
    </source>
</evidence>
<feature type="transmembrane region" description="Helical" evidence="2">
    <location>
        <begin position="215"/>
        <end position="239"/>
    </location>
</feature>
<feature type="compositionally biased region" description="Polar residues" evidence="1">
    <location>
        <begin position="1"/>
        <end position="22"/>
    </location>
</feature>
<keyword evidence="2" id="KW-0812">Transmembrane</keyword>
<evidence type="ECO:0000256" key="1">
    <source>
        <dbReference type="SAM" id="MobiDB-lite"/>
    </source>
</evidence>
<feature type="transmembrane region" description="Helical" evidence="2">
    <location>
        <begin position="72"/>
        <end position="92"/>
    </location>
</feature>
<feature type="transmembrane region" description="Helical" evidence="2">
    <location>
        <begin position="142"/>
        <end position="170"/>
    </location>
</feature>